<dbReference type="InterPro" id="IPR035940">
    <property type="entry name" value="CAP_sf"/>
</dbReference>
<dbReference type="SUPFAM" id="SSF55797">
    <property type="entry name" value="PR-1-like"/>
    <property type="match status" value="1"/>
</dbReference>
<evidence type="ECO:0000259" key="1">
    <source>
        <dbReference type="Pfam" id="PF00188"/>
    </source>
</evidence>
<dbReference type="PANTHER" id="PTHR31157:SF1">
    <property type="entry name" value="SCP DOMAIN-CONTAINING PROTEIN"/>
    <property type="match status" value="1"/>
</dbReference>
<organism evidence="2 3">
    <name type="scientific">Kibdelosporangium phytohabitans</name>
    <dbReference type="NCBI Taxonomy" id="860235"/>
    <lineage>
        <taxon>Bacteria</taxon>
        <taxon>Bacillati</taxon>
        <taxon>Actinomycetota</taxon>
        <taxon>Actinomycetes</taxon>
        <taxon>Pseudonocardiales</taxon>
        <taxon>Pseudonocardiaceae</taxon>
        <taxon>Kibdelosporangium</taxon>
    </lineage>
</organism>
<reference evidence="2 3" key="1">
    <citation type="submission" date="2015-07" db="EMBL/GenBank/DDBJ databases">
        <title>Genome sequencing of Kibdelosporangium phytohabitans.</title>
        <authorList>
            <person name="Qin S."/>
            <person name="Xing K."/>
        </authorList>
    </citation>
    <scope>NUCLEOTIDE SEQUENCE [LARGE SCALE GENOMIC DNA]</scope>
    <source>
        <strain evidence="2 3">KLBMP1111</strain>
    </source>
</reference>
<dbReference type="CDD" id="cd05379">
    <property type="entry name" value="CAP_bacterial"/>
    <property type="match status" value="1"/>
</dbReference>
<feature type="domain" description="SCP" evidence="1">
    <location>
        <begin position="6"/>
        <end position="117"/>
    </location>
</feature>
<dbReference type="KEGG" id="kphy:AOZ06_44990"/>
<keyword evidence="3" id="KW-1185">Reference proteome</keyword>
<dbReference type="Proteomes" id="UP000063699">
    <property type="component" value="Chromosome"/>
</dbReference>
<dbReference type="EMBL" id="CP012752">
    <property type="protein sequence ID" value="ALG13070.1"/>
    <property type="molecule type" value="Genomic_DNA"/>
</dbReference>
<protein>
    <recommendedName>
        <fullName evidence="1">SCP domain-containing protein</fullName>
    </recommendedName>
</protein>
<proteinExistence type="predicted"/>
<evidence type="ECO:0000313" key="2">
    <source>
        <dbReference type="EMBL" id="ALG13070.1"/>
    </source>
</evidence>
<sequence>MAGEVVDLVNQKRAGRCAPLSVDDRLTTSAQKHSSDMAARNYFSHTTPEGVTFDQRIKAAGYPRPGAENIAKGQRTAAQVMDSWMKSDGHRANILNCSYKKIGVGIDTNGFYWTQNFGF</sequence>
<name>A0A0N9ICT8_9PSEU</name>
<gene>
    <name evidence="2" type="ORF">AOZ06_44990</name>
</gene>
<evidence type="ECO:0000313" key="3">
    <source>
        <dbReference type="Proteomes" id="UP000063699"/>
    </source>
</evidence>
<accession>A0A0N9ICT8</accession>
<dbReference type="PANTHER" id="PTHR31157">
    <property type="entry name" value="SCP DOMAIN-CONTAINING PROTEIN"/>
    <property type="match status" value="1"/>
</dbReference>
<dbReference type="InterPro" id="IPR014044">
    <property type="entry name" value="CAP_dom"/>
</dbReference>
<dbReference type="AlphaFoldDB" id="A0A0N9ICT8"/>
<dbReference type="Pfam" id="PF00188">
    <property type="entry name" value="CAP"/>
    <property type="match status" value="1"/>
</dbReference>
<dbReference type="Gene3D" id="3.40.33.10">
    <property type="entry name" value="CAP"/>
    <property type="match status" value="1"/>
</dbReference>